<evidence type="ECO:0000256" key="3">
    <source>
        <dbReference type="ARBA" id="ARBA00008853"/>
    </source>
</evidence>
<dbReference type="Gene3D" id="3.40.50.300">
    <property type="entry name" value="P-loop containing nucleotide triphosphate hydrolases"/>
    <property type="match status" value="1"/>
</dbReference>
<dbReference type="EMBL" id="CP003051">
    <property type="protein sequence ID" value="AGA92298.1"/>
    <property type="molecule type" value="Genomic_DNA"/>
</dbReference>
<dbReference type="Pfam" id="PF01202">
    <property type="entry name" value="SKI"/>
    <property type="match status" value="1"/>
</dbReference>
<dbReference type="Gene3D" id="2.120.10.30">
    <property type="entry name" value="TolB, C-terminal domain"/>
    <property type="match status" value="1"/>
</dbReference>
<dbReference type="HOGENOM" id="CLU_583852_0_0_6"/>
<dbReference type="SUPFAM" id="SSF63829">
    <property type="entry name" value="Calcium-dependent phosphotriesterase"/>
    <property type="match status" value="1"/>
</dbReference>
<dbReference type="Pfam" id="PF08450">
    <property type="entry name" value="SGL"/>
    <property type="match status" value="1"/>
</dbReference>
<feature type="compositionally biased region" description="Basic and acidic residues" evidence="12">
    <location>
        <begin position="46"/>
        <end position="63"/>
    </location>
</feature>
<comment type="catalytic activity">
    <reaction evidence="9">
        <text>D-gluconate + ATP = 6-phospho-D-gluconate + ADP + H(+)</text>
        <dbReference type="Rhea" id="RHEA:19433"/>
        <dbReference type="ChEBI" id="CHEBI:15378"/>
        <dbReference type="ChEBI" id="CHEBI:18391"/>
        <dbReference type="ChEBI" id="CHEBI:30616"/>
        <dbReference type="ChEBI" id="CHEBI:58759"/>
        <dbReference type="ChEBI" id="CHEBI:456216"/>
        <dbReference type="EC" id="2.7.1.12"/>
    </reaction>
</comment>
<gene>
    <name evidence="14" type="ORF">Thimo_3642</name>
</gene>
<evidence type="ECO:0000313" key="15">
    <source>
        <dbReference type="Proteomes" id="UP000010816"/>
    </source>
</evidence>
<evidence type="ECO:0000256" key="10">
    <source>
        <dbReference type="PIRSR" id="PIRSR605511-1"/>
    </source>
</evidence>
<dbReference type="KEGG" id="tmb:Thimo_3642"/>
<dbReference type="SUPFAM" id="SSF52540">
    <property type="entry name" value="P-loop containing nucleoside triphosphate hydrolases"/>
    <property type="match status" value="1"/>
</dbReference>
<evidence type="ECO:0000256" key="1">
    <source>
        <dbReference type="ARBA" id="ARBA00004761"/>
    </source>
</evidence>
<dbReference type="GO" id="GO:0005509">
    <property type="term" value="F:calcium ion binding"/>
    <property type="evidence" value="ECO:0007669"/>
    <property type="project" value="TreeGrafter"/>
</dbReference>
<evidence type="ECO:0000256" key="12">
    <source>
        <dbReference type="SAM" id="MobiDB-lite"/>
    </source>
</evidence>
<dbReference type="CDD" id="cd02021">
    <property type="entry name" value="GntK"/>
    <property type="match status" value="1"/>
</dbReference>
<dbReference type="InterPro" id="IPR013658">
    <property type="entry name" value="SGL"/>
</dbReference>
<dbReference type="InterPro" id="IPR011042">
    <property type="entry name" value="6-blade_b-propeller_TolB-like"/>
</dbReference>
<dbReference type="OrthoDB" id="241638at2"/>
<feature type="binding site" evidence="11">
    <location>
        <position position="203"/>
    </location>
    <ligand>
        <name>a divalent metal cation</name>
        <dbReference type="ChEBI" id="CHEBI:60240"/>
    </ligand>
</feature>
<keyword evidence="5" id="KW-0808">Transferase</keyword>
<feature type="region of interest" description="Disordered" evidence="12">
    <location>
        <begin position="44"/>
        <end position="63"/>
    </location>
</feature>
<keyword evidence="7" id="KW-0418">Kinase</keyword>
<protein>
    <recommendedName>
        <fullName evidence="4">gluconokinase</fullName>
        <ecNumber evidence="4">2.7.1.12</ecNumber>
    </recommendedName>
</protein>
<dbReference type="GO" id="GO:0046316">
    <property type="term" value="F:gluconokinase activity"/>
    <property type="evidence" value="ECO:0007669"/>
    <property type="project" value="UniProtKB-EC"/>
</dbReference>
<evidence type="ECO:0000256" key="5">
    <source>
        <dbReference type="ARBA" id="ARBA00022679"/>
    </source>
</evidence>
<dbReference type="EC" id="2.7.1.12" evidence="4"/>
<dbReference type="PATRIC" id="fig|765912.4.peg.3565"/>
<dbReference type="PANTHER" id="PTHR10907:SF47">
    <property type="entry name" value="REGUCALCIN"/>
    <property type="match status" value="1"/>
</dbReference>
<feature type="binding site" evidence="11">
    <location>
        <position position="303"/>
    </location>
    <ligand>
        <name>substrate</name>
    </ligand>
</feature>
<reference evidence="14 15" key="1">
    <citation type="submission" date="2011-09" db="EMBL/GenBank/DDBJ databases">
        <title>Complete sequence of chromosome of Thioflavicoccus mobilis 8321.</title>
        <authorList>
            <consortium name="US DOE Joint Genome Institute"/>
            <person name="Lucas S."/>
            <person name="Han J."/>
            <person name="Lapidus A."/>
            <person name="Cheng J.-F."/>
            <person name="Goodwin L."/>
            <person name="Pitluck S."/>
            <person name="Peters L."/>
            <person name="Ovchinnikova G."/>
            <person name="Lu M."/>
            <person name="Detter J.C."/>
            <person name="Han C."/>
            <person name="Tapia R."/>
            <person name="Land M."/>
            <person name="Hauser L."/>
            <person name="Kyrpides N."/>
            <person name="Ivanova N."/>
            <person name="Pagani I."/>
            <person name="Vogl K."/>
            <person name="Liu Z."/>
            <person name="Imhoff J."/>
            <person name="Thiel V."/>
            <person name="Frigaard N.-U."/>
            <person name="Bryant D."/>
            <person name="Woyke T."/>
        </authorList>
    </citation>
    <scope>NUCLEOTIDE SEQUENCE [LARGE SCALE GENOMIC DNA]</scope>
    <source>
        <strain evidence="14 15">8321</strain>
    </source>
</reference>
<accession>L0GZV5</accession>
<evidence type="ECO:0000313" key="14">
    <source>
        <dbReference type="EMBL" id="AGA92298.1"/>
    </source>
</evidence>
<comment type="similarity">
    <text evidence="2">Belongs to the gluconokinase GntK/GntV family.</text>
</comment>
<evidence type="ECO:0000256" key="6">
    <source>
        <dbReference type="ARBA" id="ARBA00022741"/>
    </source>
</evidence>
<keyword evidence="6" id="KW-0547">Nucleotide-binding</keyword>
<feature type="binding site" evidence="11">
    <location>
        <position position="285"/>
    </location>
    <ligand>
        <name>substrate</name>
    </ligand>
</feature>
<evidence type="ECO:0000256" key="11">
    <source>
        <dbReference type="PIRSR" id="PIRSR605511-2"/>
    </source>
</evidence>
<comment type="pathway">
    <text evidence="1">Carbohydrate acid metabolism.</text>
</comment>
<dbReference type="PANTHER" id="PTHR10907">
    <property type="entry name" value="REGUCALCIN"/>
    <property type="match status" value="1"/>
</dbReference>
<comment type="similarity">
    <text evidence="3">Belongs to the SMP-30/CGR1 family.</text>
</comment>
<dbReference type="eggNOG" id="COG3265">
    <property type="taxonomic scope" value="Bacteria"/>
</dbReference>
<dbReference type="GO" id="GO:0019853">
    <property type="term" value="P:L-ascorbic acid biosynthetic process"/>
    <property type="evidence" value="ECO:0007669"/>
    <property type="project" value="TreeGrafter"/>
</dbReference>
<keyword evidence="11" id="KW-0479">Metal-binding</keyword>
<dbReference type="InterPro" id="IPR031322">
    <property type="entry name" value="Shikimate/glucono_kinase"/>
</dbReference>
<dbReference type="InterPro" id="IPR005511">
    <property type="entry name" value="SMP-30"/>
</dbReference>
<dbReference type="InterPro" id="IPR027417">
    <property type="entry name" value="P-loop_NTPase"/>
</dbReference>
<dbReference type="Proteomes" id="UP000010816">
    <property type="component" value="Chromosome"/>
</dbReference>
<dbReference type="GO" id="GO:0005524">
    <property type="term" value="F:ATP binding"/>
    <property type="evidence" value="ECO:0007669"/>
    <property type="project" value="UniProtKB-KW"/>
</dbReference>
<dbReference type="AlphaFoldDB" id="L0GZV5"/>
<evidence type="ECO:0000256" key="8">
    <source>
        <dbReference type="ARBA" id="ARBA00022840"/>
    </source>
</evidence>
<feature type="domain" description="SMP-30/Gluconolactonase/LRE-like region" evidence="13">
    <location>
        <begin position="201"/>
        <end position="439"/>
    </location>
</feature>
<evidence type="ECO:0000256" key="2">
    <source>
        <dbReference type="ARBA" id="ARBA00008420"/>
    </source>
</evidence>
<sequence>MSDPNTAWVAVIMGVPGSGKSTVGRLLAAELGWSFIEGDDCQPPENRAKLRRGEPLAEGERRPGIEALRERIAAHLEADTSAVVACAALSPAHRDRLRIDPHRVRLILLREEMAIVSGRLKTHRDRPETEGTPASGFASVAQNMPEDALVVDVGATPDAIVRIIRRWLFAGTEGEAADAGRPPVGKIAGRDTEIRLEGLLFPETPRWHEGRLWLTDRYAQRVMTLSPRDVVETIVTMDDRPGGLGWLPDGTLLVIAIETRRIYRFAAGRLELHADLSDLLAWPCNDMLVDQAGRAYVGNYGYDVEGGAPLVSTKLIRVDPNGRAVSVGGPVIFPNGTAITPDGGTMLVAETYANRLSAFRVSPEGGLSEHRTWADVSPATPDGICLDAEGAVWAASPRTREVLRILEGGSITTRIRPQGIPYACTLGGADRRTLFICTAETSEPEAAIRSPSGRIETIRVTAPGAGRP</sequence>
<feature type="binding site" evidence="11">
    <location>
        <position position="382"/>
    </location>
    <ligand>
        <name>a divalent metal cation</name>
        <dbReference type="ChEBI" id="CHEBI:60240"/>
    </ligand>
</feature>
<dbReference type="eggNOG" id="COG3386">
    <property type="taxonomic scope" value="Bacteria"/>
</dbReference>
<dbReference type="GO" id="GO:0004341">
    <property type="term" value="F:gluconolactonase activity"/>
    <property type="evidence" value="ECO:0007669"/>
    <property type="project" value="TreeGrafter"/>
</dbReference>
<keyword evidence="11" id="KW-0862">Zinc</keyword>
<organism evidence="14 15">
    <name type="scientific">Thioflavicoccus mobilis 8321</name>
    <dbReference type="NCBI Taxonomy" id="765912"/>
    <lineage>
        <taxon>Bacteria</taxon>
        <taxon>Pseudomonadati</taxon>
        <taxon>Pseudomonadota</taxon>
        <taxon>Gammaproteobacteria</taxon>
        <taxon>Chromatiales</taxon>
        <taxon>Chromatiaceae</taxon>
        <taxon>Thioflavicoccus</taxon>
    </lineage>
</organism>
<name>L0GZV5_9GAMM</name>
<evidence type="ECO:0000259" key="13">
    <source>
        <dbReference type="Pfam" id="PF08450"/>
    </source>
</evidence>
<evidence type="ECO:0000256" key="7">
    <source>
        <dbReference type="ARBA" id="ARBA00022777"/>
    </source>
</evidence>
<keyword evidence="8" id="KW-0067">ATP-binding</keyword>
<dbReference type="PRINTS" id="PR01790">
    <property type="entry name" value="SMP30FAMILY"/>
</dbReference>
<dbReference type="InterPro" id="IPR006001">
    <property type="entry name" value="Therm_gnt_kin"/>
</dbReference>
<keyword evidence="15" id="KW-1185">Reference proteome</keyword>
<evidence type="ECO:0000256" key="4">
    <source>
        <dbReference type="ARBA" id="ARBA00012054"/>
    </source>
</evidence>
<feature type="active site" description="Proton donor/acceptor" evidence="10">
    <location>
        <position position="382"/>
    </location>
</feature>
<dbReference type="RefSeq" id="WP_015282423.1">
    <property type="nucleotide sequence ID" value="NC_019940.1"/>
</dbReference>
<comment type="cofactor">
    <cofactor evidence="11">
        <name>Zn(2+)</name>
        <dbReference type="ChEBI" id="CHEBI:29105"/>
    </cofactor>
    <text evidence="11">Binds 1 divalent metal cation per subunit.</text>
</comment>
<evidence type="ECO:0000256" key="9">
    <source>
        <dbReference type="ARBA" id="ARBA00048090"/>
    </source>
</evidence>
<dbReference type="STRING" id="765912.Thimo_3642"/>
<proteinExistence type="inferred from homology"/>
<feature type="binding site" evidence="11">
    <location>
        <position position="335"/>
    </location>
    <ligand>
        <name>a divalent metal cation</name>
        <dbReference type="ChEBI" id="CHEBI:60240"/>
    </ligand>
</feature>